<evidence type="ECO:0000256" key="1">
    <source>
        <dbReference type="ARBA" id="ARBA00023015"/>
    </source>
</evidence>
<dbReference type="EMBL" id="CP155573">
    <property type="protein sequence ID" value="XFO67488.1"/>
    <property type="molecule type" value="Genomic_DNA"/>
</dbReference>
<feature type="domain" description="HTH hxlR-type" evidence="4">
    <location>
        <begin position="15"/>
        <end position="114"/>
    </location>
</feature>
<protein>
    <submittedName>
        <fullName evidence="5">HTH-type transcriptional activator HxlR</fullName>
    </submittedName>
</protein>
<gene>
    <name evidence="5" type="primary">hxlR_2</name>
    <name evidence="5" type="ORF">SPSIL_036870</name>
</gene>
<dbReference type="PANTHER" id="PTHR33204:SF29">
    <property type="entry name" value="TRANSCRIPTIONAL REGULATOR"/>
    <property type="match status" value="1"/>
</dbReference>
<evidence type="ECO:0000256" key="3">
    <source>
        <dbReference type="ARBA" id="ARBA00023163"/>
    </source>
</evidence>
<evidence type="ECO:0000313" key="5">
    <source>
        <dbReference type="EMBL" id="XFO67488.1"/>
    </source>
</evidence>
<keyword evidence="3" id="KW-0804">Transcription</keyword>
<accession>A0ABZ3IQ05</accession>
<dbReference type="InterPro" id="IPR036390">
    <property type="entry name" value="WH_DNA-bd_sf"/>
</dbReference>
<dbReference type="SUPFAM" id="SSF46785">
    <property type="entry name" value="Winged helix' DNA-binding domain"/>
    <property type="match status" value="1"/>
</dbReference>
<organism evidence="5 6">
    <name type="scientific">Sporomusa silvacetica DSM 10669</name>
    <dbReference type="NCBI Taxonomy" id="1123289"/>
    <lineage>
        <taxon>Bacteria</taxon>
        <taxon>Bacillati</taxon>
        <taxon>Bacillota</taxon>
        <taxon>Negativicutes</taxon>
        <taxon>Selenomonadales</taxon>
        <taxon>Sporomusaceae</taxon>
        <taxon>Sporomusa</taxon>
    </lineage>
</organism>
<name>A0ABZ3IQ05_9FIRM</name>
<evidence type="ECO:0000256" key="2">
    <source>
        <dbReference type="ARBA" id="ARBA00023125"/>
    </source>
</evidence>
<dbReference type="Pfam" id="PF01638">
    <property type="entry name" value="HxlR"/>
    <property type="match status" value="1"/>
</dbReference>
<keyword evidence="1" id="KW-0805">Transcription regulation</keyword>
<evidence type="ECO:0000259" key="4">
    <source>
        <dbReference type="PROSITE" id="PS51118"/>
    </source>
</evidence>
<dbReference type="RefSeq" id="WP_094604245.1">
    <property type="nucleotide sequence ID" value="NZ_CP155573.1"/>
</dbReference>
<keyword evidence="6" id="KW-1185">Reference proteome</keyword>
<proteinExistence type="predicted"/>
<dbReference type="InterPro" id="IPR036388">
    <property type="entry name" value="WH-like_DNA-bd_sf"/>
</dbReference>
<dbReference type="PROSITE" id="PS51118">
    <property type="entry name" value="HTH_HXLR"/>
    <property type="match status" value="1"/>
</dbReference>
<dbReference type="InterPro" id="IPR002577">
    <property type="entry name" value="HTH_HxlR"/>
</dbReference>
<keyword evidence="2" id="KW-0238">DNA-binding</keyword>
<dbReference type="PANTHER" id="PTHR33204">
    <property type="entry name" value="TRANSCRIPTIONAL REGULATOR, MARR FAMILY"/>
    <property type="match status" value="1"/>
</dbReference>
<dbReference type="Gene3D" id="1.10.10.10">
    <property type="entry name" value="Winged helix-like DNA-binding domain superfamily/Winged helix DNA-binding domain"/>
    <property type="match status" value="1"/>
</dbReference>
<sequence length="119" mass="13497">MKDTVTISIADDDVCPVGFALKVIEGKWKLPILWVLCQNGTLRYNELKKCVIGITNMMLTSSLKELEESGIVNRVQYNEIPPRVEYSLTEIGETLLPVLDEFAKWGKKLIEIKNQRSGQ</sequence>
<evidence type="ECO:0000313" key="6">
    <source>
        <dbReference type="Proteomes" id="UP000216752"/>
    </source>
</evidence>
<dbReference type="Proteomes" id="UP000216752">
    <property type="component" value="Chromosome"/>
</dbReference>
<reference evidence="5" key="1">
    <citation type="submission" date="2024-05" db="EMBL/GenBank/DDBJ databases">
        <title>Isolation and characterization of Sporomusa carbonis sp. nov., a carboxydotrophic hydrogenogen in the genus of Sporomusa isolated from a charcoal burning pile.</title>
        <authorList>
            <person name="Boeer T."/>
            <person name="Rosenbaum F."/>
            <person name="Eysell L."/>
            <person name="Mueller V."/>
            <person name="Daniel R."/>
            <person name="Poehlein A."/>
        </authorList>
    </citation>
    <scope>NUCLEOTIDE SEQUENCE [LARGE SCALE GENOMIC DNA]</scope>
    <source>
        <strain evidence="5">DSM 10669</strain>
    </source>
</reference>